<dbReference type="Pfam" id="PF03101">
    <property type="entry name" value="FAR1"/>
    <property type="match status" value="1"/>
</dbReference>
<feature type="domain" description="FAR1" evidence="1">
    <location>
        <begin position="99"/>
        <end position="158"/>
    </location>
</feature>
<keyword evidence="3" id="KW-1185">Reference proteome</keyword>
<dbReference type="AlphaFoldDB" id="A0A445BL54"/>
<evidence type="ECO:0000259" key="1">
    <source>
        <dbReference type="Pfam" id="PF03101"/>
    </source>
</evidence>
<dbReference type="PANTHER" id="PTHR46328">
    <property type="entry name" value="FAR-RED IMPAIRED RESPONSIVE (FAR1) FAMILY PROTEIN-RELATED"/>
    <property type="match status" value="1"/>
</dbReference>
<protein>
    <recommendedName>
        <fullName evidence="1">FAR1 domain-containing protein</fullName>
    </recommendedName>
</protein>
<sequence>MYKKLLDEKVIGQEFSHERVNSEHISYDQYEQEEEKHAKVDGEYIDEDDINVEPMFDDHDFDEGHKIDSLKDIGMIEFWNIRDEYVCHFHFSDVDIAFKFYNRYSRTRGFSARRNRTRKSRAGVLKLKNFVCHHEGFRLQNNYGIGYFKKKTYTRDKVWLQCNDGDSSRCT</sequence>
<proteinExistence type="predicted"/>
<accession>A0A445BL54</accession>
<dbReference type="InterPro" id="IPR004330">
    <property type="entry name" value="FAR1_DNA_bnd_dom"/>
</dbReference>
<evidence type="ECO:0000313" key="2">
    <source>
        <dbReference type="EMBL" id="RYR39425.1"/>
    </source>
</evidence>
<gene>
    <name evidence="2" type="ORF">Ahy_A09g044960</name>
</gene>
<dbReference type="Proteomes" id="UP000289738">
    <property type="component" value="Chromosome A09"/>
</dbReference>
<dbReference type="PANTHER" id="PTHR46328:SF27">
    <property type="entry name" value="OS12G0287500 PROTEIN"/>
    <property type="match status" value="1"/>
</dbReference>
<organism evidence="2 3">
    <name type="scientific">Arachis hypogaea</name>
    <name type="common">Peanut</name>
    <dbReference type="NCBI Taxonomy" id="3818"/>
    <lineage>
        <taxon>Eukaryota</taxon>
        <taxon>Viridiplantae</taxon>
        <taxon>Streptophyta</taxon>
        <taxon>Embryophyta</taxon>
        <taxon>Tracheophyta</taxon>
        <taxon>Spermatophyta</taxon>
        <taxon>Magnoliopsida</taxon>
        <taxon>eudicotyledons</taxon>
        <taxon>Gunneridae</taxon>
        <taxon>Pentapetalae</taxon>
        <taxon>rosids</taxon>
        <taxon>fabids</taxon>
        <taxon>Fabales</taxon>
        <taxon>Fabaceae</taxon>
        <taxon>Papilionoideae</taxon>
        <taxon>50 kb inversion clade</taxon>
        <taxon>dalbergioids sensu lato</taxon>
        <taxon>Dalbergieae</taxon>
        <taxon>Pterocarpus clade</taxon>
        <taxon>Arachis</taxon>
    </lineage>
</organism>
<dbReference type="EMBL" id="SDMP01000009">
    <property type="protein sequence ID" value="RYR39425.1"/>
    <property type="molecule type" value="Genomic_DNA"/>
</dbReference>
<name>A0A445BL54_ARAHY</name>
<reference evidence="2 3" key="1">
    <citation type="submission" date="2019-01" db="EMBL/GenBank/DDBJ databases">
        <title>Sequencing of cultivated peanut Arachis hypogaea provides insights into genome evolution and oil improvement.</title>
        <authorList>
            <person name="Chen X."/>
        </authorList>
    </citation>
    <scope>NUCLEOTIDE SEQUENCE [LARGE SCALE GENOMIC DNA]</scope>
    <source>
        <strain evidence="3">cv. Fuhuasheng</strain>
        <tissue evidence="2">Leaves</tissue>
    </source>
</reference>
<evidence type="ECO:0000313" key="3">
    <source>
        <dbReference type="Proteomes" id="UP000289738"/>
    </source>
</evidence>
<comment type="caution">
    <text evidence="2">The sequence shown here is derived from an EMBL/GenBank/DDBJ whole genome shotgun (WGS) entry which is preliminary data.</text>
</comment>